<dbReference type="Pfam" id="PF13288">
    <property type="entry name" value="DXPR_C"/>
    <property type="match status" value="1"/>
</dbReference>
<dbReference type="Gene3D" id="3.40.50.720">
    <property type="entry name" value="NAD(P)-binding Rossmann-like Domain"/>
    <property type="match status" value="1"/>
</dbReference>
<evidence type="ECO:0000256" key="6">
    <source>
        <dbReference type="ARBA" id="ARBA00022723"/>
    </source>
</evidence>
<dbReference type="PANTHER" id="PTHR30525:SF0">
    <property type="entry name" value="1-DEOXY-D-XYLULOSE 5-PHOSPHATE REDUCTOISOMERASE, CHLOROPLASTIC"/>
    <property type="match status" value="1"/>
</dbReference>
<dbReference type="SUPFAM" id="SSF55347">
    <property type="entry name" value="Glyceraldehyde-3-phosphate dehydrogenase-like, C-terminal domain"/>
    <property type="match status" value="1"/>
</dbReference>
<dbReference type="SUPFAM" id="SSF51735">
    <property type="entry name" value="NAD(P)-binding Rossmann-fold domains"/>
    <property type="match status" value="1"/>
</dbReference>
<dbReference type="UniPathway" id="UPA00056">
    <property type="reaction ID" value="UER00092"/>
</dbReference>
<evidence type="ECO:0000256" key="8">
    <source>
        <dbReference type="ARBA" id="ARBA00023002"/>
    </source>
</evidence>
<keyword evidence="10" id="KW-0414">Isoprene biosynthesis</keyword>
<dbReference type="GO" id="GO:0051484">
    <property type="term" value="P:isopentenyl diphosphate biosynthetic process, methylerythritol 4-phosphate pathway involved in terpenoid biosynthetic process"/>
    <property type="evidence" value="ECO:0007669"/>
    <property type="project" value="TreeGrafter"/>
</dbReference>
<dbReference type="Pfam" id="PF02670">
    <property type="entry name" value="DXP_reductoisom"/>
    <property type="match status" value="1"/>
</dbReference>
<dbReference type="GO" id="GO:0030604">
    <property type="term" value="F:1-deoxy-D-xylulose-5-phosphate reductoisomerase activity"/>
    <property type="evidence" value="ECO:0007669"/>
    <property type="project" value="UniProtKB-EC"/>
</dbReference>
<evidence type="ECO:0000313" key="15">
    <source>
        <dbReference type="EMBL" id="KKN68433.1"/>
    </source>
</evidence>
<comment type="pathway">
    <text evidence="3">Isoprenoid biosynthesis; isopentenyl diphosphate biosynthesis via DXP pathway; isopentenyl diphosphate from 1-deoxy-D-xylulose 5-phosphate: step 1/6.</text>
</comment>
<proteinExistence type="inferred from homology"/>
<comment type="catalytic activity">
    <reaction evidence="11">
        <text>2-C-methyl-D-erythritol 4-phosphate + NADP(+) = 1-deoxy-D-xylulose 5-phosphate + NADPH + H(+)</text>
        <dbReference type="Rhea" id="RHEA:13717"/>
        <dbReference type="ChEBI" id="CHEBI:15378"/>
        <dbReference type="ChEBI" id="CHEBI:57783"/>
        <dbReference type="ChEBI" id="CHEBI:57792"/>
        <dbReference type="ChEBI" id="CHEBI:58262"/>
        <dbReference type="ChEBI" id="CHEBI:58349"/>
        <dbReference type="EC" id="1.1.1.267"/>
    </reaction>
    <physiologicalReaction direction="right-to-left" evidence="11">
        <dbReference type="Rhea" id="RHEA:13719"/>
    </physiologicalReaction>
</comment>
<dbReference type="SUPFAM" id="SSF69055">
    <property type="entry name" value="1-deoxy-D-xylulose-5-phosphate reductoisomerase, C-terminal domain"/>
    <property type="match status" value="1"/>
</dbReference>
<gene>
    <name evidence="15" type="ORF">LCGC14_0451610</name>
</gene>
<evidence type="ECO:0000256" key="2">
    <source>
        <dbReference type="ARBA" id="ARBA00001946"/>
    </source>
</evidence>
<dbReference type="FunFam" id="3.40.50.720:FF:000045">
    <property type="entry name" value="1-deoxy-D-xylulose 5-phosphate reductoisomerase"/>
    <property type="match status" value="1"/>
</dbReference>
<dbReference type="GO" id="GO:0030145">
    <property type="term" value="F:manganese ion binding"/>
    <property type="evidence" value="ECO:0007669"/>
    <property type="project" value="TreeGrafter"/>
</dbReference>
<dbReference type="InterPro" id="IPR026877">
    <property type="entry name" value="DXPR_C"/>
</dbReference>
<organism evidence="15">
    <name type="scientific">marine sediment metagenome</name>
    <dbReference type="NCBI Taxonomy" id="412755"/>
    <lineage>
        <taxon>unclassified sequences</taxon>
        <taxon>metagenomes</taxon>
        <taxon>ecological metagenomes</taxon>
    </lineage>
</organism>
<dbReference type="HAMAP" id="MF_00183">
    <property type="entry name" value="DXP_reductoisom"/>
    <property type="match status" value="1"/>
</dbReference>
<dbReference type="InterPro" id="IPR013644">
    <property type="entry name" value="DXP_reductoisomerase_C"/>
</dbReference>
<sequence>MKSKRIAILGSTGSIGRQGLEVISAQPELTVCALAAGSNWRNLASQAREFAPELVAIADGAVADDLRRDLPETIGVLSGPDSPADLVRRTRPDVLLVGVVGSAGLEPTLAGIECGATLAIANKETFVMAGAIVMPAARQACVPIVPVDSEHSAIYQCLLAGQREEVRRVTITASGGALRDWDAAAADQATVEDALKHPTWSMGRKVTIDSATLMNKALEVVEAHWLFDLSADQIDVVIHPESIVHAIVEFVDGAAVAQLAAPDMTTPIAYALNFPHRPTRKVAPLDLGAIGQLTFRPLEGRFQRAVALGYEAIRRGGPAGAVLNSANEAAVEAFLAGRIRFGQIVPLVEDVLKDTPPDDEITLESLQAAAAWADRQVAERLEALKAI</sequence>
<feature type="domain" description="1-deoxy-D-xylulose 5-phosphate reductoisomerase N-terminal" evidence="12">
    <location>
        <begin position="6"/>
        <end position="130"/>
    </location>
</feature>
<keyword evidence="6" id="KW-0479">Metal-binding</keyword>
<evidence type="ECO:0000256" key="11">
    <source>
        <dbReference type="ARBA" id="ARBA00048543"/>
    </source>
</evidence>
<dbReference type="NCBIfam" id="TIGR00243">
    <property type="entry name" value="Dxr"/>
    <property type="match status" value="1"/>
</dbReference>
<dbReference type="PIRSF" id="PIRSF006205">
    <property type="entry name" value="Dxp_reductismrs"/>
    <property type="match status" value="1"/>
</dbReference>
<comment type="similarity">
    <text evidence="4">Belongs to the DXR family.</text>
</comment>
<feature type="domain" description="DXP reductoisomerase C-terminal" evidence="14">
    <location>
        <begin position="259"/>
        <end position="373"/>
    </location>
</feature>
<evidence type="ECO:0000256" key="3">
    <source>
        <dbReference type="ARBA" id="ARBA00005094"/>
    </source>
</evidence>
<name>A0A0F9VRP8_9ZZZZ</name>
<evidence type="ECO:0000259" key="14">
    <source>
        <dbReference type="Pfam" id="PF13288"/>
    </source>
</evidence>
<dbReference type="EMBL" id="LAZR01000449">
    <property type="protein sequence ID" value="KKN68433.1"/>
    <property type="molecule type" value="Genomic_DNA"/>
</dbReference>
<evidence type="ECO:0000256" key="10">
    <source>
        <dbReference type="ARBA" id="ARBA00023229"/>
    </source>
</evidence>
<evidence type="ECO:0000256" key="5">
    <source>
        <dbReference type="ARBA" id="ARBA00012366"/>
    </source>
</evidence>
<dbReference type="AlphaFoldDB" id="A0A0F9VRP8"/>
<dbReference type="InterPro" id="IPR003821">
    <property type="entry name" value="DXP_reductoisomerase"/>
</dbReference>
<feature type="domain" description="1-deoxy-D-xylulose 5-phosphate reductoisomerase C-terminal" evidence="13">
    <location>
        <begin position="144"/>
        <end position="227"/>
    </location>
</feature>
<evidence type="ECO:0000256" key="1">
    <source>
        <dbReference type="ARBA" id="ARBA00001936"/>
    </source>
</evidence>
<dbReference type="Pfam" id="PF08436">
    <property type="entry name" value="DXP_redisom_C"/>
    <property type="match status" value="1"/>
</dbReference>
<accession>A0A0F9VRP8</accession>
<evidence type="ECO:0000259" key="12">
    <source>
        <dbReference type="Pfam" id="PF02670"/>
    </source>
</evidence>
<dbReference type="GO" id="GO:0070402">
    <property type="term" value="F:NADPH binding"/>
    <property type="evidence" value="ECO:0007669"/>
    <property type="project" value="InterPro"/>
</dbReference>
<protein>
    <recommendedName>
        <fullName evidence="5">1-deoxy-D-xylulose-5-phosphate reductoisomerase</fullName>
        <ecNumber evidence="5">1.1.1.267</ecNumber>
    </recommendedName>
</protein>
<evidence type="ECO:0000259" key="13">
    <source>
        <dbReference type="Pfam" id="PF08436"/>
    </source>
</evidence>
<comment type="cofactor">
    <cofactor evidence="2">
        <name>Mg(2+)</name>
        <dbReference type="ChEBI" id="CHEBI:18420"/>
    </cofactor>
</comment>
<keyword evidence="7" id="KW-0521">NADP</keyword>
<comment type="caution">
    <text evidence="15">The sequence shown here is derived from an EMBL/GenBank/DDBJ whole genome shotgun (WGS) entry which is preliminary data.</text>
</comment>
<dbReference type="Gene3D" id="1.10.1740.10">
    <property type="match status" value="1"/>
</dbReference>
<dbReference type="PANTHER" id="PTHR30525">
    <property type="entry name" value="1-DEOXY-D-XYLULOSE 5-PHOSPHATE REDUCTOISOMERASE"/>
    <property type="match status" value="1"/>
</dbReference>
<reference evidence="15" key="1">
    <citation type="journal article" date="2015" name="Nature">
        <title>Complex archaea that bridge the gap between prokaryotes and eukaryotes.</title>
        <authorList>
            <person name="Spang A."/>
            <person name="Saw J.H."/>
            <person name="Jorgensen S.L."/>
            <person name="Zaremba-Niedzwiedzka K."/>
            <person name="Martijn J."/>
            <person name="Lind A.E."/>
            <person name="van Eijk R."/>
            <person name="Schleper C."/>
            <person name="Guy L."/>
            <person name="Ettema T.J."/>
        </authorList>
    </citation>
    <scope>NUCLEOTIDE SEQUENCE</scope>
</reference>
<dbReference type="InterPro" id="IPR036291">
    <property type="entry name" value="NAD(P)-bd_dom_sf"/>
</dbReference>
<dbReference type="InterPro" id="IPR036169">
    <property type="entry name" value="DXPR_C_sf"/>
</dbReference>
<dbReference type="EC" id="1.1.1.267" evidence="5"/>
<evidence type="ECO:0000256" key="9">
    <source>
        <dbReference type="ARBA" id="ARBA00023211"/>
    </source>
</evidence>
<keyword evidence="8" id="KW-0560">Oxidoreductase</keyword>
<comment type="cofactor">
    <cofactor evidence="1">
        <name>Mn(2+)</name>
        <dbReference type="ChEBI" id="CHEBI:29035"/>
    </cofactor>
</comment>
<evidence type="ECO:0000256" key="4">
    <source>
        <dbReference type="ARBA" id="ARBA00006825"/>
    </source>
</evidence>
<evidence type="ECO:0000256" key="7">
    <source>
        <dbReference type="ARBA" id="ARBA00022857"/>
    </source>
</evidence>
<dbReference type="InterPro" id="IPR013512">
    <property type="entry name" value="DXP_reductoisomerase_N"/>
</dbReference>
<keyword evidence="9" id="KW-0464">Manganese</keyword>